<gene>
    <name evidence="10" type="ORF">QNJ86_02025</name>
</gene>
<sequence>MDDKKKTKPKHGRHAAPEIPKGEPKEEKVTAASAPVTSASAASTPVTSTAAVSTPDALKDKADQAASSEKVPDAGKTAVMPQPVRPVGTHPGGTQSAAPGFVPAGPMLPVDVEAEATRGHKPLKVVGIVLGIFVGLLLIVYAAGAVVFMDRFLPRTTVGDMDVSFKSSAEVQQQLASAIDDYVLKVSGQGFSLTLSAKDAGMKLDGKAVTDAMHADLNPWAWPLEITRAHDETEKIAATYNESGLGDAVRAAVDEFNKTAEGPVNATIAFNEAKAAFVVQPEKVGTALDYDAVIKAVDDAVIALNPSVKLTEAELQQPSVLSTDAKLAHATDKANTMLTADMVLTMAGSTAGEVNAGLIAQWVRLGEDLSATLDEGALTAWVDELVNACNTVGTTRTYTRPDGKVITVSGGVYGWSVDRDALLGIVKDGVATGRKDTVEVPCTTTGTAYNGAGARDWGNRYVDIDLAEQYVRFYDESGTLIWESPCISGIPDGVHDTNVGVYWLNGKASPSKLIGYEGNKKIYESTVQYWMPFVGNAIGLHDADWQPAFGGTLYANGAGSHGCVNLPPYKAAELYNLIQSGDTVVSHW</sequence>
<dbReference type="Gene3D" id="3.10.20.800">
    <property type="match status" value="1"/>
</dbReference>
<evidence type="ECO:0000256" key="6">
    <source>
        <dbReference type="PROSITE-ProRule" id="PRU01373"/>
    </source>
</evidence>
<dbReference type="InterPro" id="IPR050979">
    <property type="entry name" value="LD-transpeptidase"/>
</dbReference>
<comment type="caution">
    <text evidence="10">The sequence shown here is derived from an EMBL/GenBank/DDBJ whole genome shotgun (WGS) entry which is preliminary data.</text>
</comment>
<dbReference type="Pfam" id="PF03734">
    <property type="entry name" value="YkuD"/>
    <property type="match status" value="1"/>
</dbReference>
<dbReference type="SUPFAM" id="SSF143985">
    <property type="entry name" value="L,D-transpeptidase pre-catalytic domain-like"/>
    <property type="match status" value="1"/>
</dbReference>
<dbReference type="PANTHER" id="PTHR30582:SF33">
    <property type="entry name" value="EXPORTED PROTEIN"/>
    <property type="match status" value="1"/>
</dbReference>
<reference evidence="10 11" key="1">
    <citation type="submission" date="2023-05" db="EMBL/GenBank/DDBJ databases">
        <title>Gordonibacter KGMB12511T sp. nov., isolated from faeces of healthy Korean.</title>
        <authorList>
            <person name="Kim H.S."/>
            <person name="Kim J.-S."/>
            <person name="Suh M.K."/>
            <person name="Eom M.K."/>
            <person name="Do H.E."/>
            <person name="Lee J.-S."/>
        </authorList>
    </citation>
    <scope>NUCLEOTIDE SEQUENCE [LARGE SCALE GENOMIC DNA]</scope>
    <source>
        <strain evidence="10 11">KGMB12511</strain>
    </source>
</reference>
<evidence type="ECO:0000256" key="8">
    <source>
        <dbReference type="SAM" id="Phobius"/>
    </source>
</evidence>
<dbReference type="InterPro" id="IPR022029">
    <property type="entry name" value="YoaR-like_PG-bd"/>
</dbReference>
<keyword evidence="8" id="KW-1133">Transmembrane helix</keyword>
<dbReference type="SUPFAM" id="SSF141523">
    <property type="entry name" value="L,D-transpeptidase catalytic domain-like"/>
    <property type="match status" value="1"/>
</dbReference>
<evidence type="ECO:0000256" key="5">
    <source>
        <dbReference type="ARBA" id="ARBA00023316"/>
    </source>
</evidence>
<evidence type="ECO:0000256" key="3">
    <source>
        <dbReference type="ARBA" id="ARBA00022960"/>
    </source>
</evidence>
<dbReference type="Proteomes" id="UP001232750">
    <property type="component" value="Unassembled WGS sequence"/>
</dbReference>
<evidence type="ECO:0000256" key="4">
    <source>
        <dbReference type="ARBA" id="ARBA00022984"/>
    </source>
</evidence>
<dbReference type="PROSITE" id="PS52029">
    <property type="entry name" value="LD_TPASE"/>
    <property type="match status" value="1"/>
</dbReference>
<evidence type="ECO:0000256" key="7">
    <source>
        <dbReference type="SAM" id="MobiDB-lite"/>
    </source>
</evidence>
<comment type="pathway">
    <text evidence="1 6">Cell wall biogenesis; peptidoglycan biosynthesis.</text>
</comment>
<organism evidence="10 11">
    <name type="scientific">Gordonibacter faecis</name>
    <dbReference type="NCBI Taxonomy" id="3047475"/>
    <lineage>
        <taxon>Bacteria</taxon>
        <taxon>Bacillati</taxon>
        <taxon>Actinomycetota</taxon>
        <taxon>Coriobacteriia</taxon>
        <taxon>Eggerthellales</taxon>
        <taxon>Eggerthellaceae</taxon>
        <taxon>Gordonibacter</taxon>
    </lineage>
</organism>
<keyword evidence="4 6" id="KW-0573">Peptidoglycan synthesis</keyword>
<feature type="active site" description="Proton donor/acceptor" evidence="6">
    <location>
        <position position="541"/>
    </location>
</feature>
<evidence type="ECO:0000256" key="2">
    <source>
        <dbReference type="ARBA" id="ARBA00022679"/>
    </source>
</evidence>
<dbReference type="CDD" id="cd16913">
    <property type="entry name" value="YkuD_like"/>
    <property type="match status" value="1"/>
</dbReference>
<feature type="active site" description="Nucleophile" evidence="6">
    <location>
        <position position="563"/>
    </location>
</feature>
<dbReference type="PANTHER" id="PTHR30582">
    <property type="entry name" value="L,D-TRANSPEPTIDASE"/>
    <property type="match status" value="1"/>
</dbReference>
<name>A0ABT7DJK1_9ACTN</name>
<feature type="transmembrane region" description="Helical" evidence="8">
    <location>
        <begin position="125"/>
        <end position="149"/>
    </location>
</feature>
<evidence type="ECO:0000313" key="11">
    <source>
        <dbReference type="Proteomes" id="UP001232750"/>
    </source>
</evidence>
<dbReference type="RefSeq" id="WP_283830899.1">
    <property type="nucleotide sequence ID" value="NZ_JASJEU010000003.1"/>
</dbReference>
<keyword evidence="3 6" id="KW-0133">Cell shape</keyword>
<keyword evidence="5 6" id="KW-0961">Cell wall biogenesis/degradation</keyword>
<protein>
    <submittedName>
        <fullName evidence="10">L,D-transpeptidase family protein</fullName>
    </submittedName>
</protein>
<dbReference type="EMBL" id="JASJEU010000003">
    <property type="protein sequence ID" value="MDJ1649567.1"/>
    <property type="molecule type" value="Genomic_DNA"/>
</dbReference>
<evidence type="ECO:0000313" key="10">
    <source>
        <dbReference type="EMBL" id="MDJ1649567.1"/>
    </source>
</evidence>
<dbReference type="Pfam" id="PF12229">
    <property type="entry name" value="PG_binding_4"/>
    <property type="match status" value="1"/>
</dbReference>
<dbReference type="InterPro" id="IPR038063">
    <property type="entry name" value="Transpep_catalytic_dom"/>
</dbReference>
<feature type="compositionally biased region" description="Low complexity" evidence="7">
    <location>
        <begin position="30"/>
        <end position="55"/>
    </location>
</feature>
<keyword evidence="2" id="KW-0808">Transferase</keyword>
<proteinExistence type="predicted"/>
<evidence type="ECO:0000256" key="1">
    <source>
        <dbReference type="ARBA" id="ARBA00004752"/>
    </source>
</evidence>
<feature type="domain" description="L,D-TPase catalytic" evidence="9">
    <location>
        <begin position="460"/>
        <end position="587"/>
    </location>
</feature>
<feature type="region of interest" description="Disordered" evidence="7">
    <location>
        <begin position="1"/>
        <end position="81"/>
    </location>
</feature>
<dbReference type="InterPro" id="IPR005490">
    <property type="entry name" value="LD_TPept_cat_dom"/>
</dbReference>
<keyword evidence="8" id="KW-0812">Transmembrane</keyword>
<feature type="compositionally biased region" description="Basic residues" evidence="7">
    <location>
        <begin position="1"/>
        <end position="14"/>
    </location>
</feature>
<dbReference type="Gene3D" id="2.40.440.10">
    <property type="entry name" value="L,D-transpeptidase catalytic domain-like"/>
    <property type="match status" value="1"/>
</dbReference>
<keyword evidence="11" id="KW-1185">Reference proteome</keyword>
<evidence type="ECO:0000259" key="9">
    <source>
        <dbReference type="PROSITE" id="PS52029"/>
    </source>
</evidence>
<feature type="compositionally biased region" description="Basic and acidic residues" evidence="7">
    <location>
        <begin position="20"/>
        <end position="29"/>
    </location>
</feature>
<keyword evidence="8" id="KW-0472">Membrane</keyword>
<dbReference type="InterPro" id="IPR038054">
    <property type="entry name" value="LD_TPept-like_central_sf"/>
</dbReference>
<accession>A0ABT7DJK1</accession>